<dbReference type="EMBL" id="AWNI01000008">
    <property type="protein sequence ID" value="ETS63725.1"/>
    <property type="molecule type" value="Genomic_DNA"/>
</dbReference>
<protein>
    <submittedName>
        <fullName evidence="2">Uncharacterized protein</fullName>
    </submittedName>
</protein>
<proteinExistence type="predicted"/>
<dbReference type="Proteomes" id="UP000019462">
    <property type="component" value="Unassembled WGS sequence"/>
</dbReference>
<dbReference type="HOGENOM" id="CLU_262639_0_0_1"/>
<feature type="region of interest" description="Disordered" evidence="1">
    <location>
        <begin position="1"/>
        <end position="35"/>
    </location>
</feature>
<keyword evidence="3" id="KW-1185">Reference proteome</keyword>
<organism evidence="2 3">
    <name type="scientific">Moesziomyces aphidis</name>
    <name type="common">Pseudozyma aphidis</name>
    <dbReference type="NCBI Taxonomy" id="84754"/>
    <lineage>
        <taxon>Eukaryota</taxon>
        <taxon>Fungi</taxon>
        <taxon>Dikarya</taxon>
        <taxon>Basidiomycota</taxon>
        <taxon>Ustilaginomycotina</taxon>
        <taxon>Ustilaginomycetes</taxon>
        <taxon>Ustilaginales</taxon>
        <taxon>Ustilaginaceae</taxon>
        <taxon>Moesziomyces</taxon>
    </lineage>
</organism>
<accession>W3VQK4</accession>
<reference evidence="2 3" key="1">
    <citation type="journal article" date="2014" name="Genome Announc.">
        <title>Genome sequence of the basidiomycetous fungus Pseudozyma aphidis DSM70725, an efficient producer of biosurfactant mannosylerythritol lipids.</title>
        <authorList>
            <person name="Lorenz S."/>
            <person name="Guenther M."/>
            <person name="Grumaz C."/>
            <person name="Rupp S."/>
            <person name="Zibek S."/>
            <person name="Sohn K."/>
        </authorList>
    </citation>
    <scope>NUCLEOTIDE SEQUENCE [LARGE SCALE GENOMIC DNA]</scope>
    <source>
        <strain evidence="3">ATCC 32657 / CBS 517.83 / DSM 70725 / JCM 10318 / NBRC 10182 / NRRL Y-7954 / St-0401</strain>
    </source>
</reference>
<gene>
    <name evidence="2" type="ORF">PaG_02035</name>
</gene>
<feature type="region of interest" description="Disordered" evidence="1">
    <location>
        <begin position="517"/>
        <end position="536"/>
    </location>
</feature>
<evidence type="ECO:0000313" key="2">
    <source>
        <dbReference type="EMBL" id="ETS63725.1"/>
    </source>
</evidence>
<sequence length="1286" mass="136135">MSIDTPAKRPRNSDASPRSHKRVARKPLSTQQRQSLRHALSLENGIDVAEQLQRLTRGQADLDQIDWSSQNLIATASPSSSLASTSSSASAHVIVRYPVPQSSKHSLRPSHLYPHQPYFSATPIAGPSQPRTPSVRYDDPRHVAFSPCGFYLCAYFPAQPANTPSASLPPSLPPLPSDVQIGQNSGEPMAATASETSIPTINQLSGAHAPLDASLAASTNPSVAHTTAAASLGSASEPSGVFCIWSRAETAALNDWKLVDSIPVDNIQHPAPTAAAGKMDNVLKVNDKGQQILKDGSRASPASKDGVHLHAGVAKVVWLNQRRRVVLSTASSATSHYGGAPFERLSSRGPTCVPAATAPNDEAGPDKDLALVVFGQRGQVTLLCRRNANTNDSSVDTTKARTKFFTTVLQSDLHTPRVQPSPITLDSSTGTERPDGVGSAYASLFAGEAEGAEDGMQYAHDARISHLAVGMPADEPVLLVASKRTSAAAALVDLAEITVDLRADAVTMTTRPLQPISLTPVEPASSDGATAEPAGVPGDDALTLLTWAEVDAKEPSGAAAGKTDSLRLLACWSHLDAASGEDKEDGMGMHSSLAVWDLYKAETELSEAFATLECRKAGQAPAWLDWQLRFASAKTLRGQLITSLVTPRALVGANTAILTSLSAAQGNPGLLSEQLAMVDLHTLELAQRVPVPPRALLRCSRPVVSANGALIAVFAHTHTGATAAIVMWKLPWHSSKPATDDATKPSVDGGSEERARMVQLLALSCVRASDASDISRVYGASAGADDAKLLVDVADVLKITDSKRQDVLVKIEGATAKGPSHDTNSIPFHQALRLLKIRMAIASPASPSVRLQKLVLELGLCYQVLRFARVSTQVTTTAKDDGKKKGKPAGGEMRPRVYYRLESVWPLLAQLQWLLGLLDGVSKLSLATVAAGSQVDGDSTRGEVFEEQFVRMLAKPTPRRLVLHIVAHLVDFVQWVESSERAENLPPPTGASVGDEIGFLANAATRGVLAVSEQMALAREALAHITRSASIDLADFAHLLASMEADSGAAPTARARETDRFWWATLGGGSLGEQGEVKADEGVPTKLLGLLGDAQSGALVDVLPLFIVPTDITDERSVLYDASGDAAHAASPLVEALGAMAAKRDSTRDIMRKTTLRAAVSQSTIINDSATIIRSSAPRTSTEGEVRVDLMRAKRCVRCGALSQDAVHATYAMPAPQPLPNGMVLDATLPANVQMQMQMQMHMHMVQAGLPAPPTMAPLPPPALVGIEALDTRTRNCLCGGTWWVL</sequence>
<dbReference type="OrthoDB" id="3361157at2759"/>
<name>W3VQK4_MOEAP</name>
<evidence type="ECO:0000256" key="1">
    <source>
        <dbReference type="SAM" id="MobiDB-lite"/>
    </source>
</evidence>
<evidence type="ECO:0000313" key="3">
    <source>
        <dbReference type="Proteomes" id="UP000019462"/>
    </source>
</evidence>
<comment type="caution">
    <text evidence="2">The sequence shown here is derived from an EMBL/GenBank/DDBJ whole genome shotgun (WGS) entry which is preliminary data.</text>
</comment>